<dbReference type="EMBL" id="LUEZ02000080">
    <property type="protein sequence ID" value="RDB19339.1"/>
    <property type="molecule type" value="Genomic_DNA"/>
</dbReference>
<evidence type="ECO:0000313" key="3">
    <source>
        <dbReference type="EMBL" id="RDB19339.1"/>
    </source>
</evidence>
<dbReference type="AlphaFoldDB" id="A0A369JB53"/>
<reference evidence="3" key="1">
    <citation type="submission" date="2018-04" db="EMBL/GenBank/DDBJ databases">
        <title>Whole genome sequencing of Hypsizygus marmoreus.</title>
        <authorList>
            <person name="Choi I.-G."/>
            <person name="Min B."/>
            <person name="Kim J.-G."/>
            <person name="Kim S."/>
            <person name="Oh Y.-L."/>
            <person name="Kong W.-S."/>
            <person name="Park H."/>
            <person name="Jeong J."/>
            <person name="Song E.-S."/>
        </authorList>
    </citation>
    <scope>NUCLEOTIDE SEQUENCE [LARGE SCALE GENOMIC DNA]</scope>
    <source>
        <strain evidence="3">51987-8</strain>
    </source>
</reference>
<proteinExistence type="predicted"/>
<feature type="transmembrane region" description="Helical" evidence="1">
    <location>
        <begin position="227"/>
        <end position="248"/>
    </location>
</feature>
<feature type="domain" description="DUF6534" evidence="2">
    <location>
        <begin position="167"/>
        <end position="253"/>
    </location>
</feature>
<dbReference type="InParanoid" id="A0A369JB53"/>
<evidence type="ECO:0000313" key="4">
    <source>
        <dbReference type="Proteomes" id="UP000076154"/>
    </source>
</evidence>
<dbReference type="InterPro" id="IPR045339">
    <property type="entry name" value="DUF6534"/>
</dbReference>
<feature type="transmembrane region" description="Helical" evidence="1">
    <location>
        <begin position="119"/>
        <end position="137"/>
    </location>
</feature>
<dbReference type="Pfam" id="PF20152">
    <property type="entry name" value="DUF6534"/>
    <property type="match status" value="1"/>
</dbReference>
<dbReference type="STRING" id="39966.A0A369JB53"/>
<keyword evidence="1" id="KW-0812">Transmembrane</keyword>
<evidence type="ECO:0000259" key="2">
    <source>
        <dbReference type="Pfam" id="PF20152"/>
    </source>
</evidence>
<keyword evidence="4" id="KW-1185">Reference proteome</keyword>
<dbReference type="OrthoDB" id="2535105at2759"/>
<protein>
    <recommendedName>
        <fullName evidence="2">DUF6534 domain-containing protein</fullName>
    </recommendedName>
</protein>
<gene>
    <name evidence="3" type="ORF">Hypma_013611</name>
</gene>
<sequence length="326" mass="36608">MTVPPTLDNTWGVALLGLVASSIIYGITTFQLYIYFTHYPNDTRKLKLLAWSVWIIDSVSLGLVCNAVYGYLIRDIANPLNRLVVNRTLDVDPILMGLLSFLTHSYLGHRVWKVCQRNFWFGCLLLGLILASLSIAIASSVLSFRFDLWEERTKLKWVGLAGTILVVVLDIIIATVLCVYLLLQNIEGKRTKKVVNRILIFAVNTGLVSSIMSITNIVTYFALPNTLIFLSSNFIFTKVYANALLANLNARESLRGRGYTKDGTLTLNWSALRTNYNDLLVLHEGESKLTERSISIELTRPAAVNMSGPNRTDETLDRTHQVHLKV</sequence>
<feature type="transmembrane region" description="Helical" evidence="1">
    <location>
        <begin position="48"/>
        <end position="73"/>
    </location>
</feature>
<keyword evidence="1" id="KW-0472">Membrane</keyword>
<dbReference type="Proteomes" id="UP000076154">
    <property type="component" value="Unassembled WGS sequence"/>
</dbReference>
<feature type="transmembrane region" description="Helical" evidence="1">
    <location>
        <begin position="157"/>
        <end position="183"/>
    </location>
</feature>
<dbReference type="PANTHER" id="PTHR40465:SF1">
    <property type="entry name" value="DUF6534 DOMAIN-CONTAINING PROTEIN"/>
    <property type="match status" value="1"/>
</dbReference>
<accession>A0A369JB53</accession>
<feature type="transmembrane region" description="Helical" evidence="1">
    <location>
        <begin position="195"/>
        <end position="221"/>
    </location>
</feature>
<comment type="caution">
    <text evidence="3">The sequence shown here is derived from an EMBL/GenBank/DDBJ whole genome shotgun (WGS) entry which is preliminary data.</text>
</comment>
<keyword evidence="1" id="KW-1133">Transmembrane helix</keyword>
<feature type="transmembrane region" description="Helical" evidence="1">
    <location>
        <begin position="12"/>
        <end position="36"/>
    </location>
</feature>
<evidence type="ECO:0000256" key="1">
    <source>
        <dbReference type="SAM" id="Phobius"/>
    </source>
</evidence>
<name>A0A369JB53_HYPMA</name>
<dbReference type="PANTHER" id="PTHR40465">
    <property type="entry name" value="CHROMOSOME 1, WHOLE GENOME SHOTGUN SEQUENCE"/>
    <property type="match status" value="1"/>
</dbReference>
<organism evidence="3 4">
    <name type="scientific">Hypsizygus marmoreus</name>
    <name type="common">White beech mushroom</name>
    <name type="synonym">Agaricus marmoreus</name>
    <dbReference type="NCBI Taxonomy" id="39966"/>
    <lineage>
        <taxon>Eukaryota</taxon>
        <taxon>Fungi</taxon>
        <taxon>Dikarya</taxon>
        <taxon>Basidiomycota</taxon>
        <taxon>Agaricomycotina</taxon>
        <taxon>Agaricomycetes</taxon>
        <taxon>Agaricomycetidae</taxon>
        <taxon>Agaricales</taxon>
        <taxon>Tricholomatineae</taxon>
        <taxon>Lyophyllaceae</taxon>
        <taxon>Hypsizygus</taxon>
    </lineage>
</organism>